<proteinExistence type="predicted"/>
<evidence type="ECO:0000313" key="2">
    <source>
        <dbReference type="EMBL" id="ADB77366.1"/>
    </source>
</evidence>
<protein>
    <submittedName>
        <fullName evidence="2">Uncharacterized protein</fullName>
    </submittedName>
</protein>
<feature type="region of interest" description="Disordered" evidence="1">
    <location>
        <begin position="1"/>
        <end position="54"/>
    </location>
</feature>
<gene>
    <name evidence="2" type="ordered locus">Gobs_4830</name>
</gene>
<dbReference type="AlphaFoldDB" id="D2S5W0"/>
<dbReference type="HOGENOM" id="CLU_3043837_0_0_11"/>
<evidence type="ECO:0000256" key="1">
    <source>
        <dbReference type="SAM" id="MobiDB-lite"/>
    </source>
</evidence>
<dbReference type="RefSeq" id="WP_012950789.1">
    <property type="nucleotide sequence ID" value="NC_013757.1"/>
</dbReference>
<sequence length="54" mass="5476">MTMPEPDEPRDVQPLGGEVAPPGDPESQGGTPGPADGIAGPSYPPAETEPDAHR</sequence>
<organism evidence="2 3">
    <name type="scientific">Geodermatophilus obscurus (strain ATCC 25078 / DSM 43160 / JCM 3152 / CCUG 61914 / KCC A-0152 / KCTC 9177 / NBRC 13315 / NRRL B-3577 / G-20)</name>
    <dbReference type="NCBI Taxonomy" id="526225"/>
    <lineage>
        <taxon>Bacteria</taxon>
        <taxon>Bacillati</taxon>
        <taxon>Actinomycetota</taxon>
        <taxon>Actinomycetes</taxon>
        <taxon>Geodermatophilales</taxon>
        <taxon>Geodermatophilaceae</taxon>
        <taxon>Geodermatophilus</taxon>
    </lineage>
</organism>
<reference evidence="2 3" key="1">
    <citation type="journal article" date="2010" name="Stand. Genomic Sci.">
        <title>Complete genome sequence of Geodermatophilus obscurus type strain (G-20).</title>
        <authorList>
            <person name="Ivanova N."/>
            <person name="Sikorski J."/>
            <person name="Jando M."/>
            <person name="Munk C."/>
            <person name="Lapidus A."/>
            <person name="Glavina Del Rio T."/>
            <person name="Copeland A."/>
            <person name="Tice H."/>
            <person name="Cheng J.-F."/>
            <person name="Lucas S."/>
            <person name="Chen F."/>
            <person name="Nolan M."/>
            <person name="Bruce D."/>
            <person name="Goodwin L."/>
            <person name="Pitluck S."/>
            <person name="Mavromatis K."/>
            <person name="Mikhailova N."/>
            <person name="Pati A."/>
            <person name="Chen A."/>
            <person name="Palaniappan K."/>
            <person name="Land M."/>
            <person name="Hauser L."/>
            <person name="Chang Y.-J."/>
            <person name="Jeffries C.D."/>
            <person name="Meincke L."/>
            <person name="Brettin T."/>
            <person name="Detter J.C."/>
            <person name="Detter J.C."/>
            <person name="Rohde M."/>
            <person name="Goeker M."/>
            <person name="Bristow J."/>
            <person name="Eisen J.A."/>
            <person name="Markowitz V."/>
            <person name="Hugenholtz P."/>
            <person name="Kyrpides N.C."/>
            <person name="Klenk H.-P."/>
        </authorList>
    </citation>
    <scope>NUCLEOTIDE SEQUENCE [LARGE SCALE GENOMIC DNA]</scope>
    <source>
        <strain evidence="3">ATCC 25078 / DSM 43160 / JCM 3152 / KCC A-0152 / KCTC 9177 / NBRC 13315 / NRRL B-3577 / G-20</strain>
    </source>
</reference>
<keyword evidence="3" id="KW-1185">Reference proteome</keyword>
<dbReference type="KEGG" id="gob:Gobs_4830"/>
<evidence type="ECO:0000313" key="3">
    <source>
        <dbReference type="Proteomes" id="UP000001382"/>
    </source>
</evidence>
<dbReference type="EMBL" id="CP001867">
    <property type="protein sequence ID" value="ADB77366.1"/>
    <property type="molecule type" value="Genomic_DNA"/>
</dbReference>
<accession>D2S5W0</accession>
<dbReference type="Proteomes" id="UP000001382">
    <property type="component" value="Chromosome"/>
</dbReference>
<name>D2S5W0_GEOOG</name>
<reference evidence="3" key="2">
    <citation type="submission" date="2010-01" db="EMBL/GenBank/DDBJ databases">
        <title>The complete genome of Geodermatophilus obscurus DSM 43160.</title>
        <authorList>
            <consortium name="US DOE Joint Genome Institute (JGI-PGF)"/>
            <person name="Lucas S."/>
            <person name="Copeland A."/>
            <person name="Lapidus A."/>
            <person name="Glavina del Rio T."/>
            <person name="Dalin E."/>
            <person name="Tice H."/>
            <person name="Bruce D."/>
            <person name="Goodwin L."/>
            <person name="Pitluck S."/>
            <person name="Kyrpides N."/>
            <person name="Mavromatis K."/>
            <person name="Ivanova N."/>
            <person name="Munk A.C."/>
            <person name="Brettin T."/>
            <person name="Detter J.C."/>
            <person name="Han C."/>
            <person name="Larimer F."/>
            <person name="Land M."/>
            <person name="Hauser L."/>
            <person name="Markowitz V."/>
            <person name="Cheng J.-F."/>
            <person name="Hugenholtz P."/>
            <person name="Woyke T."/>
            <person name="Wu D."/>
            <person name="Jando M."/>
            <person name="Schneider S."/>
            <person name="Klenk H.-P."/>
            <person name="Eisen J.A."/>
        </authorList>
    </citation>
    <scope>NUCLEOTIDE SEQUENCE [LARGE SCALE GENOMIC DNA]</scope>
    <source>
        <strain evidence="3">ATCC 25078 / DSM 43160 / JCM 3152 / KCC A-0152 / KCTC 9177 / NBRC 13315 / NRRL B-3577 / G-20</strain>
    </source>
</reference>
<dbReference type="STRING" id="526225.Gobs_4830"/>